<dbReference type="OrthoDB" id="413531at2759"/>
<dbReference type="CDD" id="cd18809">
    <property type="entry name" value="SF1_C_RecD"/>
    <property type="match status" value="1"/>
</dbReference>
<comment type="caution">
    <text evidence="2">The sequence shown here is derived from an EMBL/GenBank/DDBJ whole genome shotgun (WGS) entry which is preliminary data.</text>
</comment>
<gene>
    <name evidence="2" type="ORF">SNAT2548_LOCUS22935</name>
</gene>
<dbReference type="Proteomes" id="UP000604046">
    <property type="component" value="Unassembled WGS sequence"/>
</dbReference>
<evidence type="ECO:0008006" key="4">
    <source>
        <dbReference type="Google" id="ProtNLM"/>
    </source>
</evidence>
<accession>A0A812R679</accession>
<dbReference type="EMBL" id="CAJNDS010002302">
    <property type="protein sequence ID" value="CAE7421594.1"/>
    <property type="molecule type" value="Genomic_DNA"/>
</dbReference>
<dbReference type="SUPFAM" id="SSF52540">
    <property type="entry name" value="P-loop containing nucleoside triphosphate hydrolases"/>
    <property type="match status" value="1"/>
</dbReference>
<dbReference type="Gene3D" id="3.40.50.300">
    <property type="entry name" value="P-loop containing nucleotide triphosphate hydrolases"/>
    <property type="match status" value="2"/>
</dbReference>
<dbReference type="AlphaFoldDB" id="A0A812R679"/>
<sequence>MEVLRCHQDFQMCDDDGLLRAYVTKYVSKFSDAASEEWLNDDAEAMGIAATVLMRYRPLEPEMVLQLFGAKFRQWHLSTVSGGKRDLVAPYPDQDPKTREVELYEKTEWARGRISLLDYLRKTTAEGKICHWLKKKHQQSESEATLEEFAANYVMQGEKVVAAETVSKLSDRYFGQWLMLNVPFENAADFCLPDDVARRLPEAHKYFAMAVLCEHPVAQAMWHDDDKIRTELKMEAHTKDHVDTILAMIRAHRGLLQDYLDGSLDARAERQVQDNRHVKKKAKSSKPGVLPDPSKFNRQQRRFKDLVDNAVDRALAIEEADEGEADRLRQEAQGSKANICLGPPGTGKTTVIFSCIDRALARGGKVLMALPTAQLASRMKARYGDRVDIDTCHAAFGLHEAAEHGEASLLSIYSLVVVDELSQLDMVNFDKILRLWAAAERVPALALLGDRYQMAGMGEQRPWHSRLWTTMCYRVALHKMYRCKDKVHAKLLAVLRTSKPNNKLLRQLRKKLAWRPPGKPTVKALRKLLKCRPDTTILTCTRRGAAVVNKVALQALFPHYPPVATLPADVDSNPENYAQGKLRPVAELEPSAMPVYKGMRVYLTRNVRKDVDFVNGMEATVLKYDNLTGGLLVRTVTGYVVSVWPWTDPDRGGLAYYPVRPGYASTILKFQGAELPHVVVYLDAPKVPAAAYTAISRVGYYKDFLLAGILTADHFTPAR</sequence>
<protein>
    <recommendedName>
        <fullName evidence="4">AAA+ ATPase domain-containing protein</fullName>
    </recommendedName>
</protein>
<evidence type="ECO:0000256" key="1">
    <source>
        <dbReference type="SAM" id="MobiDB-lite"/>
    </source>
</evidence>
<keyword evidence="3" id="KW-1185">Reference proteome</keyword>
<organism evidence="2 3">
    <name type="scientific">Symbiodinium natans</name>
    <dbReference type="NCBI Taxonomy" id="878477"/>
    <lineage>
        <taxon>Eukaryota</taxon>
        <taxon>Sar</taxon>
        <taxon>Alveolata</taxon>
        <taxon>Dinophyceae</taxon>
        <taxon>Suessiales</taxon>
        <taxon>Symbiodiniaceae</taxon>
        <taxon>Symbiodinium</taxon>
    </lineage>
</organism>
<proteinExistence type="predicted"/>
<name>A0A812R679_9DINO</name>
<dbReference type="Gene3D" id="2.30.30.940">
    <property type="match status" value="1"/>
</dbReference>
<evidence type="ECO:0000313" key="3">
    <source>
        <dbReference type="Proteomes" id="UP000604046"/>
    </source>
</evidence>
<dbReference type="Pfam" id="PF13245">
    <property type="entry name" value="AAA_19"/>
    <property type="match status" value="1"/>
</dbReference>
<feature type="region of interest" description="Disordered" evidence="1">
    <location>
        <begin position="271"/>
        <end position="296"/>
    </location>
</feature>
<evidence type="ECO:0000313" key="2">
    <source>
        <dbReference type="EMBL" id="CAE7421594.1"/>
    </source>
</evidence>
<dbReference type="InterPro" id="IPR027417">
    <property type="entry name" value="P-loop_NTPase"/>
</dbReference>
<reference evidence="2" key="1">
    <citation type="submission" date="2021-02" db="EMBL/GenBank/DDBJ databases">
        <authorList>
            <person name="Dougan E. K."/>
            <person name="Rhodes N."/>
            <person name="Thang M."/>
            <person name="Chan C."/>
        </authorList>
    </citation>
    <scope>NUCLEOTIDE SEQUENCE</scope>
</reference>